<dbReference type="Proteomes" id="UP000638849">
    <property type="component" value="Unassembled WGS sequence"/>
</dbReference>
<evidence type="ECO:0008006" key="3">
    <source>
        <dbReference type="Google" id="ProtNLM"/>
    </source>
</evidence>
<protein>
    <recommendedName>
        <fullName evidence="3">TonB-dependent receptor</fullName>
    </recommendedName>
</protein>
<sequence>TIALPDAIASWAPDIDIGVNYADRRKVKTQSEGNILLGAQGDANIASDLQYRPVDLGFAGLGTIPAWNVPAAVGRYMTFNPVDNLDYLIPKSWTVEEKITTAWARLNINTDIGEVGVRGNIGVQMQHTDQSSDSRYWDSS</sequence>
<proteinExistence type="predicted"/>
<evidence type="ECO:0000313" key="2">
    <source>
        <dbReference type="Proteomes" id="UP000638849"/>
    </source>
</evidence>
<reference evidence="1 2" key="1">
    <citation type="submission" date="2020-12" db="EMBL/GenBank/DDBJ databases">
        <authorList>
            <person name="Kusuma A.B."/>
            <person name="Nouioui I."/>
            <person name="Goodfellow M."/>
        </authorList>
    </citation>
    <scope>NUCLEOTIDE SEQUENCE [LARGE SCALE GENOMIC DNA]</scope>
    <source>
        <strain evidence="1 2">DSM 41764</strain>
    </source>
</reference>
<name>A0ABS0RSV4_9ACTN</name>
<dbReference type="EMBL" id="JAEEAQ010001620">
    <property type="protein sequence ID" value="MBI0320538.1"/>
    <property type="molecule type" value="Genomic_DNA"/>
</dbReference>
<accession>A0ABS0RSV4</accession>
<feature type="non-terminal residue" evidence="1">
    <location>
        <position position="140"/>
    </location>
</feature>
<organism evidence="1 2">
    <name type="scientific">Streptomyces javensis</name>
    <dbReference type="NCBI Taxonomy" id="114698"/>
    <lineage>
        <taxon>Bacteria</taxon>
        <taxon>Bacillati</taxon>
        <taxon>Actinomycetota</taxon>
        <taxon>Actinomycetes</taxon>
        <taxon>Kitasatosporales</taxon>
        <taxon>Streptomycetaceae</taxon>
        <taxon>Streptomyces</taxon>
        <taxon>Streptomyces violaceusniger group</taxon>
    </lineage>
</organism>
<evidence type="ECO:0000313" key="1">
    <source>
        <dbReference type="EMBL" id="MBI0320538.1"/>
    </source>
</evidence>
<comment type="caution">
    <text evidence="1">The sequence shown here is derived from an EMBL/GenBank/DDBJ whole genome shotgun (WGS) entry which is preliminary data.</text>
</comment>
<gene>
    <name evidence="1" type="ORF">JBF12_47870</name>
</gene>
<keyword evidence="2" id="KW-1185">Reference proteome</keyword>
<feature type="non-terminal residue" evidence="1">
    <location>
        <position position="1"/>
    </location>
</feature>